<dbReference type="RefSeq" id="WP_386430743.1">
    <property type="nucleotide sequence ID" value="NZ_JBHSBB010000013.1"/>
</dbReference>
<evidence type="ECO:0008006" key="4">
    <source>
        <dbReference type="Google" id="ProtNLM"/>
    </source>
</evidence>
<dbReference type="Proteomes" id="UP001595765">
    <property type="component" value="Unassembled WGS sequence"/>
</dbReference>
<feature type="compositionally biased region" description="Basic and acidic residues" evidence="1">
    <location>
        <begin position="61"/>
        <end position="71"/>
    </location>
</feature>
<accession>A0ABV8HNT6</accession>
<gene>
    <name evidence="2" type="ORF">ACFO3J_19560</name>
</gene>
<evidence type="ECO:0000313" key="3">
    <source>
        <dbReference type="Proteomes" id="UP001595765"/>
    </source>
</evidence>
<evidence type="ECO:0000256" key="1">
    <source>
        <dbReference type="SAM" id="MobiDB-lite"/>
    </source>
</evidence>
<proteinExistence type="predicted"/>
<name>A0ABV8HNT6_9ACTN</name>
<sequence length="71" mass="7447">MSTEIPPTDPTDPLPPVPPGSTKDDPDNWHTEGTTQAPADGLLTGKPAKPAPVKPGTVKPDNWHTESEPSV</sequence>
<feature type="compositionally biased region" description="Pro residues" evidence="1">
    <location>
        <begin position="7"/>
        <end position="19"/>
    </location>
</feature>
<reference evidence="3" key="1">
    <citation type="journal article" date="2019" name="Int. J. Syst. Evol. Microbiol.">
        <title>The Global Catalogue of Microorganisms (GCM) 10K type strain sequencing project: providing services to taxonomists for standard genome sequencing and annotation.</title>
        <authorList>
            <consortium name="The Broad Institute Genomics Platform"/>
            <consortium name="The Broad Institute Genome Sequencing Center for Infectious Disease"/>
            <person name="Wu L."/>
            <person name="Ma J."/>
        </authorList>
    </citation>
    <scope>NUCLEOTIDE SEQUENCE [LARGE SCALE GENOMIC DNA]</scope>
    <source>
        <strain evidence="3">CGMCC 4.7237</strain>
    </source>
</reference>
<protein>
    <recommendedName>
        <fullName evidence="4">Sigma-like protein</fullName>
    </recommendedName>
</protein>
<organism evidence="2 3">
    <name type="scientific">Streptomyces polygonati</name>
    <dbReference type="NCBI Taxonomy" id="1617087"/>
    <lineage>
        <taxon>Bacteria</taxon>
        <taxon>Bacillati</taxon>
        <taxon>Actinomycetota</taxon>
        <taxon>Actinomycetes</taxon>
        <taxon>Kitasatosporales</taxon>
        <taxon>Streptomycetaceae</taxon>
        <taxon>Streptomyces</taxon>
    </lineage>
</organism>
<dbReference type="EMBL" id="JBHSBB010000013">
    <property type="protein sequence ID" value="MFC4033663.1"/>
    <property type="molecule type" value="Genomic_DNA"/>
</dbReference>
<keyword evidence="3" id="KW-1185">Reference proteome</keyword>
<evidence type="ECO:0000313" key="2">
    <source>
        <dbReference type="EMBL" id="MFC4033663.1"/>
    </source>
</evidence>
<feature type="region of interest" description="Disordered" evidence="1">
    <location>
        <begin position="1"/>
        <end position="71"/>
    </location>
</feature>
<comment type="caution">
    <text evidence="2">The sequence shown here is derived from an EMBL/GenBank/DDBJ whole genome shotgun (WGS) entry which is preliminary data.</text>
</comment>